<reference evidence="2" key="1">
    <citation type="submission" date="2021-01" db="EMBL/GenBank/DDBJ databases">
        <authorList>
            <consortium name="Genoscope - CEA"/>
            <person name="William W."/>
        </authorList>
    </citation>
    <scope>NUCLEOTIDE SEQUENCE</scope>
</reference>
<gene>
    <name evidence="2" type="ORF">PPRIM_AZ9-3.1.T1190028</name>
</gene>
<dbReference type="OMA" id="IMFYKSE"/>
<proteinExistence type="predicted"/>
<accession>A0A8S1PIY9</accession>
<keyword evidence="1" id="KW-0175">Coiled coil</keyword>
<evidence type="ECO:0000256" key="1">
    <source>
        <dbReference type="SAM" id="Coils"/>
    </source>
</evidence>
<comment type="caution">
    <text evidence="2">The sequence shown here is derived from an EMBL/GenBank/DDBJ whole genome shotgun (WGS) entry which is preliminary data.</text>
</comment>
<keyword evidence="3" id="KW-1185">Reference proteome</keyword>
<dbReference type="EMBL" id="CAJJDM010000122">
    <property type="protein sequence ID" value="CAD8102683.1"/>
    <property type="molecule type" value="Genomic_DNA"/>
</dbReference>
<feature type="coiled-coil region" evidence="1">
    <location>
        <begin position="279"/>
        <end position="319"/>
    </location>
</feature>
<protein>
    <submittedName>
        <fullName evidence="2">Uncharacterized protein</fullName>
    </submittedName>
</protein>
<feature type="coiled-coil region" evidence="1">
    <location>
        <begin position="132"/>
        <end position="170"/>
    </location>
</feature>
<evidence type="ECO:0000313" key="3">
    <source>
        <dbReference type="Proteomes" id="UP000688137"/>
    </source>
</evidence>
<dbReference type="Proteomes" id="UP000688137">
    <property type="component" value="Unassembled WGS sequence"/>
</dbReference>
<organism evidence="2 3">
    <name type="scientific">Paramecium primaurelia</name>
    <dbReference type="NCBI Taxonomy" id="5886"/>
    <lineage>
        <taxon>Eukaryota</taxon>
        <taxon>Sar</taxon>
        <taxon>Alveolata</taxon>
        <taxon>Ciliophora</taxon>
        <taxon>Intramacronucleata</taxon>
        <taxon>Oligohymenophorea</taxon>
        <taxon>Peniculida</taxon>
        <taxon>Parameciidae</taxon>
        <taxon>Paramecium</taxon>
    </lineage>
</organism>
<evidence type="ECO:0000313" key="2">
    <source>
        <dbReference type="EMBL" id="CAD8102683.1"/>
    </source>
</evidence>
<dbReference type="AlphaFoldDB" id="A0A8S1PIY9"/>
<sequence length="443" mass="52224">MIPSKIIKRQESLTSNTIQDLSQMKKVQSNLILVSKACSLPKQFQKNDKLKTSGNKIESIKHSKNNSMNHLSTTENTKIIDSIQNASSIYINNKTEEFQIRNEIQHKSQIIMDLNKNISQLQFHNANQQVTISYLEKDVQQLNQTIEKMCQQLSDSNNDYSNELLDLKNQITKKDKLIMFYKSENQQLLNIIKQGSYAKIKVDKENQPNITQANQQDQINYLKDQIDLQRQQFQQTENSLQKQISGLNQFVNELFNQQLSERLNTNISSRADKDIRNRKHSLQNDMDSFQSQLQNLDKQQRLDHQFDNVQCNLNQLNEKYLNTIYTDNLNTHNIKEITKLQQIVQIQKKQIELQQKTILNQHFEIQNLQTLLYKNDLDCLPKFSEKKEVQEDIITNDFTNSPKDDIYHLNDSQSEIKPKYYLDNIQNIFQKFQVITEENTFRN</sequence>
<name>A0A8S1PIY9_PARPR</name>